<feature type="region of interest" description="Disordered" evidence="1">
    <location>
        <begin position="80"/>
        <end position="99"/>
    </location>
</feature>
<evidence type="ECO:0000256" key="1">
    <source>
        <dbReference type="SAM" id="MobiDB-lite"/>
    </source>
</evidence>
<dbReference type="AlphaFoldDB" id="A0A371H111"/>
<sequence length="189" mass="21075">MEDIFQKSILESQGTLRGPLRKEAIEVVFQITKKFGPKHVCKNRKLRIMILEEGALELGNGEGEEEICWRSNLESRTILTKTESESSRPSQSRLKASRPDEVVPAKRLHFCMLTPFDTYIHTSITSTFHDQCFNGASVTLSRSRSVGAEFELRSSQSISVLGILMTIAKDSSIAIPRNCAIVTSSVGRD</sequence>
<dbReference type="EMBL" id="QJKJ01003876">
    <property type="protein sequence ID" value="RDX96492.1"/>
    <property type="molecule type" value="Genomic_DNA"/>
</dbReference>
<evidence type="ECO:0000313" key="2">
    <source>
        <dbReference type="EMBL" id="RDX96492.1"/>
    </source>
</evidence>
<keyword evidence="3" id="KW-1185">Reference proteome</keyword>
<name>A0A371H111_MUCPR</name>
<organism evidence="2 3">
    <name type="scientific">Mucuna pruriens</name>
    <name type="common">Velvet bean</name>
    <name type="synonym">Dolichos pruriens</name>
    <dbReference type="NCBI Taxonomy" id="157652"/>
    <lineage>
        <taxon>Eukaryota</taxon>
        <taxon>Viridiplantae</taxon>
        <taxon>Streptophyta</taxon>
        <taxon>Embryophyta</taxon>
        <taxon>Tracheophyta</taxon>
        <taxon>Spermatophyta</taxon>
        <taxon>Magnoliopsida</taxon>
        <taxon>eudicotyledons</taxon>
        <taxon>Gunneridae</taxon>
        <taxon>Pentapetalae</taxon>
        <taxon>rosids</taxon>
        <taxon>fabids</taxon>
        <taxon>Fabales</taxon>
        <taxon>Fabaceae</taxon>
        <taxon>Papilionoideae</taxon>
        <taxon>50 kb inversion clade</taxon>
        <taxon>NPAAA clade</taxon>
        <taxon>indigoferoid/millettioid clade</taxon>
        <taxon>Phaseoleae</taxon>
        <taxon>Mucuna</taxon>
    </lineage>
</organism>
<feature type="non-terminal residue" evidence="2">
    <location>
        <position position="1"/>
    </location>
</feature>
<comment type="caution">
    <text evidence="2">The sequence shown here is derived from an EMBL/GenBank/DDBJ whole genome shotgun (WGS) entry which is preliminary data.</text>
</comment>
<dbReference type="Proteomes" id="UP000257109">
    <property type="component" value="Unassembled WGS sequence"/>
</dbReference>
<evidence type="ECO:0000313" key="3">
    <source>
        <dbReference type="Proteomes" id="UP000257109"/>
    </source>
</evidence>
<feature type="compositionally biased region" description="Polar residues" evidence="1">
    <location>
        <begin position="80"/>
        <end position="94"/>
    </location>
</feature>
<proteinExistence type="predicted"/>
<reference evidence="2" key="1">
    <citation type="submission" date="2018-05" db="EMBL/GenBank/DDBJ databases">
        <title>Draft genome of Mucuna pruriens seed.</title>
        <authorList>
            <person name="Nnadi N.E."/>
            <person name="Vos R."/>
            <person name="Hasami M.H."/>
            <person name="Devisetty U.K."/>
            <person name="Aguiy J.C."/>
        </authorList>
    </citation>
    <scope>NUCLEOTIDE SEQUENCE [LARGE SCALE GENOMIC DNA]</scope>
    <source>
        <strain evidence="2">JCA_2017</strain>
    </source>
</reference>
<gene>
    <name evidence="2" type="ORF">CR513_20840</name>
</gene>
<accession>A0A371H111</accession>
<protein>
    <submittedName>
        <fullName evidence="2">Uncharacterized protein</fullName>
    </submittedName>
</protein>